<dbReference type="SUPFAM" id="SSF53623">
    <property type="entry name" value="MurD-like peptide ligases, catalytic domain"/>
    <property type="match status" value="1"/>
</dbReference>
<keyword evidence="2" id="KW-0573">Peptidoglycan synthesis</keyword>
<dbReference type="SUPFAM" id="SSF53244">
    <property type="entry name" value="MurD-like peptide ligases, peptide-binding domain"/>
    <property type="match status" value="1"/>
</dbReference>
<dbReference type="Proteomes" id="UP000178558">
    <property type="component" value="Unassembled WGS sequence"/>
</dbReference>
<dbReference type="GO" id="GO:0008360">
    <property type="term" value="P:regulation of cell shape"/>
    <property type="evidence" value="ECO:0007669"/>
    <property type="project" value="UniProtKB-KW"/>
</dbReference>
<keyword evidence="3" id="KW-0812">Transmembrane</keyword>
<keyword evidence="2" id="KW-0132">Cell division</keyword>
<feature type="domain" description="Mur ligase central" evidence="5">
    <location>
        <begin position="40"/>
        <end position="227"/>
    </location>
</feature>
<feature type="domain" description="Mur ligase C-terminal" evidence="4">
    <location>
        <begin position="246"/>
        <end position="385"/>
    </location>
</feature>
<evidence type="ECO:0000313" key="7">
    <source>
        <dbReference type="Proteomes" id="UP000178558"/>
    </source>
</evidence>
<keyword evidence="3" id="KW-0472">Membrane</keyword>
<dbReference type="InterPro" id="IPR036565">
    <property type="entry name" value="Mur-like_cat_sf"/>
</dbReference>
<keyword evidence="2" id="KW-0961">Cell wall biogenesis/degradation</keyword>
<dbReference type="NCBIfam" id="TIGR01085">
    <property type="entry name" value="murE"/>
    <property type="match status" value="1"/>
</dbReference>
<evidence type="ECO:0000256" key="1">
    <source>
        <dbReference type="ARBA" id="ARBA00005898"/>
    </source>
</evidence>
<dbReference type="InterPro" id="IPR004101">
    <property type="entry name" value="Mur_ligase_C"/>
</dbReference>
<comment type="pathway">
    <text evidence="2">Cell wall biogenesis; peptidoglycan biosynthesis.</text>
</comment>
<accession>A0A1F7J4V1</accession>
<dbReference type="UniPathway" id="UPA00219"/>
<comment type="similarity">
    <text evidence="1">Belongs to the MurCDEF family. MurE subfamily.</text>
</comment>
<keyword evidence="3" id="KW-1133">Transmembrane helix</keyword>
<organism evidence="6 7">
    <name type="scientific">Candidatus Roizmanbacteria bacterium RIFCSPLOWO2_01_FULL_40_42</name>
    <dbReference type="NCBI Taxonomy" id="1802066"/>
    <lineage>
        <taxon>Bacteria</taxon>
        <taxon>Candidatus Roizmaniibacteriota</taxon>
    </lineage>
</organism>
<protein>
    <recommendedName>
        <fullName evidence="8">UDP-N-acetylmuramoyl-L-alanyl-D-glutamate--2, 6-diaminopimelate ligase</fullName>
    </recommendedName>
</protein>
<dbReference type="Gene3D" id="3.40.1190.10">
    <property type="entry name" value="Mur-like, catalytic domain"/>
    <property type="match status" value="1"/>
</dbReference>
<name>A0A1F7J4V1_9BACT</name>
<reference evidence="6 7" key="1">
    <citation type="journal article" date="2016" name="Nat. Commun.">
        <title>Thousands of microbial genomes shed light on interconnected biogeochemical processes in an aquifer system.</title>
        <authorList>
            <person name="Anantharaman K."/>
            <person name="Brown C.T."/>
            <person name="Hug L.A."/>
            <person name="Sharon I."/>
            <person name="Castelle C.J."/>
            <person name="Probst A.J."/>
            <person name="Thomas B.C."/>
            <person name="Singh A."/>
            <person name="Wilkins M.J."/>
            <person name="Karaoz U."/>
            <person name="Brodie E.L."/>
            <person name="Williams K.H."/>
            <person name="Hubbard S.S."/>
            <person name="Banfield J.F."/>
        </authorList>
    </citation>
    <scope>NUCLEOTIDE SEQUENCE [LARGE SCALE GENOMIC DNA]</scope>
</reference>
<evidence type="ECO:0000256" key="2">
    <source>
        <dbReference type="RuleBase" id="RU004135"/>
    </source>
</evidence>
<dbReference type="EMBL" id="MGAQ01000015">
    <property type="protein sequence ID" value="OGK50610.1"/>
    <property type="molecule type" value="Genomic_DNA"/>
</dbReference>
<gene>
    <name evidence="6" type="ORF">A3B50_02405</name>
</gene>
<dbReference type="GO" id="GO:0005737">
    <property type="term" value="C:cytoplasm"/>
    <property type="evidence" value="ECO:0007669"/>
    <property type="project" value="UniProtKB-SubCell"/>
</dbReference>
<dbReference type="GO" id="GO:0016881">
    <property type="term" value="F:acid-amino acid ligase activity"/>
    <property type="evidence" value="ECO:0007669"/>
    <property type="project" value="InterPro"/>
</dbReference>
<proteinExistence type="inferred from homology"/>
<evidence type="ECO:0000259" key="4">
    <source>
        <dbReference type="Pfam" id="PF02875"/>
    </source>
</evidence>
<comment type="caution">
    <text evidence="6">The sequence shown here is derived from an EMBL/GenBank/DDBJ whole genome shotgun (WGS) entry which is preliminary data.</text>
</comment>
<dbReference type="InterPro" id="IPR005761">
    <property type="entry name" value="UDP-N-AcMur-Glu-dNH2Pim_ligase"/>
</dbReference>
<evidence type="ECO:0000259" key="5">
    <source>
        <dbReference type="Pfam" id="PF08245"/>
    </source>
</evidence>
<dbReference type="GO" id="GO:0009252">
    <property type="term" value="P:peptidoglycan biosynthetic process"/>
    <property type="evidence" value="ECO:0007669"/>
    <property type="project" value="UniProtKB-UniPathway"/>
</dbReference>
<evidence type="ECO:0000313" key="6">
    <source>
        <dbReference type="EMBL" id="OGK50610.1"/>
    </source>
</evidence>
<evidence type="ECO:0000256" key="3">
    <source>
        <dbReference type="SAM" id="Phobius"/>
    </source>
</evidence>
<dbReference type="GO" id="GO:0071555">
    <property type="term" value="P:cell wall organization"/>
    <property type="evidence" value="ECO:0007669"/>
    <property type="project" value="UniProtKB-KW"/>
</dbReference>
<comment type="subcellular location">
    <subcellularLocation>
        <location evidence="2">Cytoplasm</location>
    </subcellularLocation>
</comment>
<keyword evidence="2" id="KW-0131">Cell cycle</keyword>
<dbReference type="Gene3D" id="3.90.190.20">
    <property type="entry name" value="Mur ligase, C-terminal domain"/>
    <property type="match status" value="1"/>
</dbReference>
<dbReference type="Pfam" id="PF08245">
    <property type="entry name" value="Mur_ligase_M"/>
    <property type="match status" value="1"/>
</dbReference>
<feature type="transmembrane region" description="Helical" evidence="3">
    <location>
        <begin position="12"/>
        <end position="30"/>
    </location>
</feature>
<dbReference type="GO" id="GO:0005524">
    <property type="term" value="F:ATP binding"/>
    <property type="evidence" value="ECO:0007669"/>
    <property type="project" value="InterPro"/>
</dbReference>
<evidence type="ECO:0008006" key="8">
    <source>
        <dbReference type="Google" id="ProtNLM"/>
    </source>
</evidence>
<dbReference type="InterPro" id="IPR013221">
    <property type="entry name" value="Mur_ligase_cen"/>
</dbReference>
<dbReference type="PANTHER" id="PTHR23135:SF4">
    <property type="entry name" value="UDP-N-ACETYLMURAMOYL-L-ALANYL-D-GLUTAMATE--2,6-DIAMINOPIMELATE LIGASE MURE HOMOLOG, CHLOROPLASTIC"/>
    <property type="match status" value="1"/>
</dbReference>
<dbReference type="GO" id="GO:0051301">
    <property type="term" value="P:cell division"/>
    <property type="evidence" value="ECO:0007669"/>
    <property type="project" value="UniProtKB-KW"/>
</dbReference>
<keyword evidence="2" id="KW-0133">Cell shape</keyword>
<dbReference type="PANTHER" id="PTHR23135">
    <property type="entry name" value="MUR LIGASE FAMILY MEMBER"/>
    <property type="match status" value="1"/>
</dbReference>
<sequence>MYERLKRRFQKFINVYHFIKAVLANIFYGFPSKKLKVIGVTGTDGKTTTSFLIYHILKEAGKKVSMTSSIYANIGGDEFSTGLHVTTPDVIYMQKLLKKAGDHNDEYFILETTSHALDQNRVAGIRFEIGVITNITSEHLDYHKTRENYVKAKAKLLLQSKKSVINRDDSSYELLFPILTNNNKEFVTYGLKNKTDYSIDLNRKLNLSLADFNNYNYLAAYTTTKLLGVQEEEILKALKTFKLPKGRIETVYDKEFKVIIDFAHTENSLRQVLKSIKRNTKGRLIHVFGAAGLRDHVKRPGMGGASGASADVTILTEEDYRTEDPEKICIEIAAGLETQKFEKVEKELLDKTSRKKYSVIINREGAIKRALEIATRGDVIVLTGKSHEKSLARGNREYPYNEEETVRILLDLIKA</sequence>
<dbReference type="InterPro" id="IPR036615">
    <property type="entry name" value="Mur_ligase_C_dom_sf"/>
</dbReference>
<dbReference type="Pfam" id="PF02875">
    <property type="entry name" value="Mur_ligase_C"/>
    <property type="match status" value="1"/>
</dbReference>
<dbReference type="AlphaFoldDB" id="A0A1F7J4V1"/>